<keyword evidence="6" id="KW-1185">Reference proteome</keyword>
<dbReference type="InterPro" id="IPR027417">
    <property type="entry name" value="P-loop_NTPase"/>
</dbReference>
<organism evidence="5 6">
    <name type="scientific">Candidatus Nitronereus thalassa</name>
    <dbReference type="NCBI Taxonomy" id="3020898"/>
    <lineage>
        <taxon>Bacteria</taxon>
        <taxon>Pseudomonadati</taxon>
        <taxon>Nitrospirota</taxon>
        <taxon>Nitrospiria</taxon>
        <taxon>Nitrospirales</taxon>
        <taxon>Nitrospiraceae</taxon>
        <taxon>Candidatus Nitronereus</taxon>
    </lineage>
</organism>
<accession>A0ABU3K7R9</accession>
<dbReference type="Proteomes" id="UP001250932">
    <property type="component" value="Unassembled WGS sequence"/>
</dbReference>
<evidence type="ECO:0000313" key="6">
    <source>
        <dbReference type="Proteomes" id="UP001250932"/>
    </source>
</evidence>
<dbReference type="InterPro" id="IPR001482">
    <property type="entry name" value="T2SS/T4SS_dom"/>
</dbReference>
<dbReference type="PANTHER" id="PTHR30258">
    <property type="entry name" value="TYPE II SECRETION SYSTEM PROTEIN GSPE-RELATED"/>
    <property type="match status" value="1"/>
</dbReference>
<feature type="domain" description="Bacterial type II secretion system protein E" evidence="4">
    <location>
        <begin position="379"/>
        <end position="393"/>
    </location>
</feature>
<name>A0ABU3K7R9_9BACT</name>
<reference evidence="5 6" key="1">
    <citation type="journal article" date="2023" name="ISME J.">
        <title>Cultivation and genomic characterization of novel and ubiquitous marine nitrite-oxidizing bacteria from the Nitrospirales.</title>
        <authorList>
            <person name="Mueller A.J."/>
            <person name="Daebeler A."/>
            <person name="Herbold C.W."/>
            <person name="Kirkegaard R.H."/>
            <person name="Daims H."/>
        </authorList>
    </citation>
    <scope>NUCLEOTIDE SEQUENCE [LARGE SCALE GENOMIC DNA]</scope>
    <source>
        <strain evidence="5 6">EB</strain>
    </source>
</reference>
<dbReference type="CDD" id="cd01129">
    <property type="entry name" value="PulE-GspE-like"/>
    <property type="match status" value="1"/>
</dbReference>
<dbReference type="InterPro" id="IPR037257">
    <property type="entry name" value="T2SS_E_N_sf"/>
</dbReference>
<proteinExistence type="inferred from homology"/>
<evidence type="ECO:0000256" key="3">
    <source>
        <dbReference type="ARBA" id="ARBA00022840"/>
    </source>
</evidence>
<dbReference type="Gene3D" id="3.30.450.90">
    <property type="match status" value="1"/>
</dbReference>
<dbReference type="InterPro" id="IPR007831">
    <property type="entry name" value="T2SS_GspE_N"/>
</dbReference>
<evidence type="ECO:0000256" key="2">
    <source>
        <dbReference type="ARBA" id="ARBA00022741"/>
    </source>
</evidence>
<dbReference type="SUPFAM" id="SSF52540">
    <property type="entry name" value="P-loop containing nucleoside triphosphate hydrolases"/>
    <property type="match status" value="1"/>
</dbReference>
<protein>
    <submittedName>
        <fullName evidence="5">GspE/PulE family protein</fullName>
    </submittedName>
</protein>
<dbReference type="Pfam" id="PF00437">
    <property type="entry name" value="T2SSE"/>
    <property type="match status" value="1"/>
</dbReference>
<gene>
    <name evidence="5" type="ORF">PPG34_08390</name>
</gene>
<evidence type="ECO:0000313" key="5">
    <source>
        <dbReference type="EMBL" id="MDT7042368.1"/>
    </source>
</evidence>
<comment type="similarity">
    <text evidence="1">Belongs to the GSP E family.</text>
</comment>
<evidence type="ECO:0000259" key="4">
    <source>
        <dbReference type="PROSITE" id="PS00662"/>
    </source>
</evidence>
<dbReference type="EMBL" id="JAQOUE010000001">
    <property type="protein sequence ID" value="MDT7042368.1"/>
    <property type="molecule type" value="Genomic_DNA"/>
</dbReference>
<keyword evidence="2" id="KW-0547">Nucleotide-binding</keyword>
<sequence>MTTDTASPTKTKPLGQRLLEAGFLTEDQLSLALRELQRLGGHLGETLINLGFITQDVLSAFLAQQTASAVIDLANVYVEREVLDLVPYELAKRLPTLPIKRVGDVLTVALVNTMDVVAVDTLERKTGLVVNVVSAPLTTLLDAVDQFYAQSGTIDETVDQLLRQGLEQLEEGSGIEAPMIRLCNQIISLAIKDRATDIHIEPDEKILRVRLRVDGVLRQEVLMPKQLQAPVIARFKLMANLNVTEKRLPQDGHITFTAGHRPVDLRISSLPTSFGESVVMRILDKSSVKHEMVALGLSERNQTIFEQAMKRTHGIVLVTGPTGSGKNTTLYTGLQAINTEERSVFTLEDPIEYELPLVRQTQINSDIGMTFPVGLRALLRQDPDVIMVGEIRDRETAELSIRAAFTGHLVLSTLHTNDAIGALPRLMDMGVEPFLLPPSLIAIIGQRLIRRLCDHCKSERPDAELVLQAAEVKVPPGMSPRLWEGKGCELCGGSGYRGRIGIFEILAFDERYHEAILHGPDLKEIARLAKEAGMRTMIEDGIDKALNGVTTVEEVLRVIHG</sequence>
<comment type="caution">
    <text evidence="5">The sequence shown here is derived from an EMBL/GenBank/DDBJ whole genome shotgun (WGS) entry which is preliminary data.</text>
</comment>
<keyword evidence="3" id="KW-0067">ATP-binding</keyword>
<dbReference type="PANTHER" id="PTHR30258:SF1">
    <property type="entry name" value="PROTEIN TRANSPORT PROTEIN HOFB HOMOLOG"/>
    <property type="match status" value="1"/>
</dbReference>
<dbReference type="Gene3D" id="3.30.300.160">
    <property type="entry name" value="Type II secretion system, protein E, N-terminal domain"/>
    <property type="match status" value="1"/>
</dbReference>
<dbReference type="PROSITE" id="PS00662">
    <property type="entry name" value="T2SP_E"/>
    <property type="match status" value="1"/>
</dbReference>
<evidence type="ECO:0000256" key="1">
    <source>
        <dbReference type="ARBA" id="ARBA00006611"/>
    </source>
</evidence>
<dbReference type="SUPFAM" id="SSF160246">
    <property type="entry name" value="EspE N-terminal domain-like"/>
    <property type="match status" value="1"/>
</dbReference>
<dbReference type="Gene3D" id="3.40.50.300">
    <property type="entry name" value="P-loop containing nucleotide triphosphate hydrolases"/>
    <property type="match status" value="1"/>
</dbReference>
<dbReference type="RefSeq" id="WP_313832759.1">
    <property type="nucleotide sequence ID" value="NZ_JAQOUE010000001.1"/>
</dbReference>
<dbReference type="Pfam" id="PF05157">
    <property type="entry name" value="MshEN"/>
    <property type="match status" value="1"/>
</dbReference>